<reference evidence="4" key="3">
    <citation type="submission" date="2025-04" db="UniProtKB">
        <authorList>
            <consortium name="RefSeq"/>
        </authorList>
    </citation>
    <scope>IDENTIFICATION</scope>
    <source>
        <strain evidence="4">CBS 781.70</strain>
    </source>
</reference>
<dbReference type="Pfam" id="PF09423">
    <property type="entry name" value="PhoD"/>
    <property type="match status" value="1"/>
</dbReference>
<sequence>MPVSSRTIAGISSTSLRGFAYLFLRWIPGHHFPPLVLTSAAIYFTSFVHALWRTSPYNILADEVEIVVKEGVEHQNQEDVALLAGTVGGTSEELNVQETMVVQPKPSRFFSTLVWGTPSPSSRVLSIVTAAINFCLVLMTLDMVYTAAIFHEAHDLSFARVGFVSDSSAKVLVREPELSKLPIFLSYRQAESAGIKSALTLPIDSAWKAGGQIDWLSNATDYTSTLTIHRLLPDTLYQYAWSNNHSGYFVTAPPVGRIPSHPARGGGDRFTFLHSSCIIPRFPYFPFANSLSIGGLKHLAEWMPTLGAQFMLFLGDFIYIDVPIRHGSSISHYRRAYRQVYASPDWPAASAGMTLDYFPPVDMPWIHVLDDHEIANDWDMNTTGVYDAAVDPFMHYHIAPNPPPLHPNTGDTTYTHFTQGPTSIFLMDTRRYRSVEFLDKSAPISEKTMLGSGQRQDLLKWLKTPLPSGVRWKIVISSVPFTKNWRFGFEDTWGGYLSERKVILEAMWDAVQNGDGVVVLSGDRHEFAATRFDPPDENDRWGPNVTVTEFSTGPLSQFYLPIRTYSQQDQEDVALAYLPDGNSKFGAVEIRQTDDIRQSLLSYRLFIDGTETWSHNVTSPARPRGLRGFW</sequence>
<dbReference type="PANTHER" id="PTHR43606">
    <property type="entry name" value="PHOSPHATASE, PUTATIVE (AFU_ORTHOLOGUE AFUA_6G08710)-RELATED"/>
    <property type="match status" value="1"/>
</dbReference>
<reference evidence="2 4" key="1">
    <citation type="submission" date="2020-01" db="EMBL/GenBank/DDBJ databases">
        <authorList>
            <consortium name="DOE Joint Genome Institute"/>
            <person name="Haridas S."/>
            <person name="Albert R."/>
            <person name="Binder M."/>
            <person name="Bloem J."/>
            <person name="Labutti K."/>
            <person name="Salamov A."/>
            <person name="Andreopoulos B."/>
            <person name="Baker S.E."/>
            <person name="Barry K."/>
            <person name="Bills G."/>
            <person name="Bluhm B.H."/>
            <person name="Cannon C."/>
            <person name="Castanera R."/>
            <person name="Culley D.E."/>
            <person name="Daum C."/>
            <person name="Ezra D."/>
            <person name="Gonzalez J.B."/>
            <person name="Henrissat B."/>
            <person name="Kuo A."/>
            <person name="Liang C."/>
            <person name="Lipzen A."/>
            <person name="Lutzoni F."/>
            <person name="Magnuson J."/>
            <person name="Mondo S."/>
            <person name="Nolan M."/>
            <person name="Ohm R."/>
            <person name="Pangilinan J."/>
            <person name="Park H.-J."/>
            <person name="Ramirez L."/>
            <person name="Alfaro M."/>
            <person name="Sun H."/>
            <person name="Tritt A."/>
            <person name="Yoshinaga Y."/>
            <person name="Zwiers L.-H."/>
            <person name="Turgeon B.G."/>
            <person name="Goodwin S.B."/>
            <person name="Spatafora J.W."/>
            <person name="Crous P.W."/>
            <person name="Grigoriev I.V."/>
        </authorList>
    </citation>
    <scope>NUCLEOTIDE SEQUENCE</scope>
    <source>
        <strain evidence="2 4">CBS 781.70</strain>
    </source>
</reference>
<feature type="domain" description="PhoD-like phosphatase metallophosphatase" evidence="1">
    <location>
        <begin position="307"/>
        <end position="590"/>
    </location>
</feature>
<accession>A0A6G1GHW9</accession>
<dbReference type="CDD" id="cd07389">
    <property type="entry name" value="MPP_PhoD"/>
    <property type="match status" value="1"/>
</dbReference>
<dbReference type="InterPro" id="IPR038607">
    <property type="entry name" value="PhoD-like_sf"/>
</dbReference>
<dbReference type="GeneID" id="54417488"/>
<dbReference type="EMBL" id="ML975149">
    <property type="protein sequence ID" value="KAF1817546.1"/>
    <property type="molecule type" value="Genomic_DNA"/>
</dbReference>
<evidence type="ECO:0000313" key="2">
    <source>
        <dbReference type="EMBL" id="KAF1817546.1"/>
    </source>
</evidence>
<reference evidence="4" key="2">
    <citation type="submission" date="2020-04" db="EMBL/GenBank/DDBJ databases">
        <authorList>
            <consortium name="NCBI Genome Project"/>
        </authorList>
    </citation>
    <scope>NUCLEOTIDE SEQUENCE</scope>
    <source>
        <strain evidence="4">CBS 781.70</strain>
    </source>
</reference>
<dbReference type="AlphaFoldDB" id="A0A6G1GHW9"/>
<name>A0A6G1GHW9_9PEZI</name>
<dbReference type="Proteomes" id="UP000504638">
    <property type="component" value="Unplaced"/>
</dbReference>
<dbReference type="SUPFAM" id="SSF56300">
    <property type="entry name" value="Metallo-dependent phosphatases"/>
    <property type="match status" value="1"/>
</dbReference>
<dbReference type="PANTHER" id="PTHR43606:SF2">
    <property type="entry name" value="ALKALINE PHOSPHATASE FAMILY PROTEIN (AFU_ORTHOLOGUE AFUA_5G03860)"/>
    <property type="match status" value="1"/>
</dbReference>
<dbReference type="Gene3D" id="3.60.21.70">
    <property type="entry name" value="PhoD-like phosphatase"/>
    <property type="match status" value="1"/>
</dbReference>
<dbReference type="InterPro" id="IPR052900">
    <property type="entry name" value="Phospholipid_Metab_Enz"/>
</dbReference>
<evidence type="ECO:0000259" key="1">
    <source>
        <dbReference type="Pfam" id="PF09423"/>
    </source>
</evidence>
<protein>
    <submittedName>
        <fullName evidence="2 4">Metallo-dependent phosphatase</fullName>
    </submittedName>
</protein>
<keyword evidence="3" id="KW-1185">Reference proteome</keyword>
<organism evidence="2">
    <name type="scientific">Eremomyces bilateralis CBS 781.70</name>
    <dbReference type="NCBI Taxonomy" id="1392243"/>
    <lineage>
        <taxon>Eukaryota</taxon>
        <taxon>Fungi</taxon>
        <taxon>Dikarya</taxon>
        <taxon>Ascomycota</taxon>
        <taxon>Pezizomycotina</taxon>
        <taxon>Dothideomycetes</taxon>
        <taxon>Dothideomycetes incertae sedis</taxon>
        <taxon>Eremomycetales</taxon>
        <taxon>Eremomycetaceae</taxon>
        <taxon>Eremomyces</taxon>
    </lineage>
</organism>
<gene>
    <name evidence="2 4" type="ORF">P152DRAFT_408283</name>
</gene>
<evidence type="ECO:0000313" key="4">
    <source>
        <dbReference type="RefSeq" id="XP_033539177.1"/>
    </source>
</evidence>
<dbReference type="OrthoDB" id="2100241at2759"/>
<dbReference type="RefSeq" id="XP_033539177.1">
    <property type="nucleotide sequence ID" value="XM_033676918.1"/>
</dbReference>
<dbReference type="InterPro" id="IPR029052">
    <property type="entry name" value="Metallo-depent_PP-like"/>
</dbReference>
<proteinExistence type="predicted"/>
<evidence type="ECO:0000313" key="3">
    <source>
        <dbReference type="Proteomes" id="UP000504638"/>
    </source>
</evidence>
<dbReference type="InterPro" id="IPR018946">
    <property type="entry name" value="PhoD-like_MPP"/>
</dbReference>